<evidence type="ECO:0000313" key="1">
    <source>
        <dbReference type="EMBL" id="KAJ7535525.1"/>
    </source>
</evidence>
<sequence length="299" mass="33333">MAPPRSSFFMIWKPFLATQASRFDTSLAIFFGALSSDPSTFKDFICQFIIPRSKYFIRFDLLAANYFLFHFSSKMGALEVLLTSPFRFKNSLVFAFKFSKVFSLLNTSSISLPIHLSLPFVPAKFKCLLFGLLSNLGEVLDIEDDFNSHFSPHVKACILWNLVDALPSRLNIFDGDGYYAQSIHFGPLPSFCSSCRGHSSRSCAGTSSTLPSFVFQTVVHKRKSPRISSLSLIKSPSGFVLPILGRSRSTSWLESSSKEACSPPSSHMDSFISDYCRSDPSDGPLCNRASTYDSYSLPR</sequence>
<organism evidence="1 2">
    <name type="scientific">Diphasiastrum complanatum</name>
    <name type="common">Issler's clubmoss</name>
    <name type="synonym">Lycopodium complanatum</name>
    <dbReference type="NCBI Taxonomy" id="34168"/>
    <lineage>
        <taxon>Eukaryota</taxon>
        <taxon>Viridiplantae</taxon>
        <taxon>Streptophyta</taxon>
        <taxon>Embryophyta</taxon>
        <taxon>Tracheophyta</taxon>
        <taxon>Lycopodiopsida</taxon>
        <taxon>Lycopodiales</taxon>
        <taxon>Lycopodiaceae</taxon>
        <taxon>Lycopodioideae</taxon>
        <taxon>Diphasiastrum</taxon>
    </lineage>
</organism>
<keyword evidence="2" id="KW-1185">Reference proteome</keyword>
<gene>
    <name evidence="1" type="ORF">O6H91_12G037600</name>
</gene>
<dbReference type="EMBL" id="CM055103">
    <property type="protein sequence ID" value="KAJ7535525.1"/>
    <property type="molecule type" value="Genomic_DNA"/>
</dbReference>
<protein>
    <submittedName>
        <fullName evidence="1">Uncharacterized protein</fullName>
    </submittedName>
</protein>
<evidence type="ECO:0000313" key="2">
    <source>
        <dbReference type="Proteomes" id="UP001162992"/>
    </source>
</evidence>
<name>A0ACC2C0I9_DIPCM</name>
<dbReference type="Proteomes" id="UP001162992">
    <property type="component" value="Chromosome 12"/>
</dbReference>
<reference evidence="2" key="1">
    <citation type="journal article" date="2024" name="Proc. Natl. Acad. Sci. U.S.A.">
        <title>Extraordinary preservation of gene collinearity over three hundred million years revealed in homosporous lycophytes.</title>
        <authorList>
            <person name="Li C."/>
            <person name="Wickell D."/>
            <person name="Kuo L.Y."/>
            <person name="Chen X."/>
            <person name="Nie B."/>
            <person name="Liao X."/>
            <person name="Peng D."/>
            <person name="Ji J."/>
            <person name="Jenkins J."/>
            <person name="Williams M."/>
            <person name="Shu S."/>
            <person name="Plott C."/>
            <person name="Barry K."/>
            <person name="Rajasekar S."/>
            <person name="Grimwood J."/>
            <person name="Han X."/>
            <person name="Sun S."/>
            <person name="Hou Z."/>
            <person name="He W."/>
            <person name="Dai G."/>
            <person name="Sun C."/>
            <person name="Schmutz J."/>
            <person name="Leebens-Mack J.H."/>
            <person name="Li F.W."/>
            <person name="Wang L."/>
        </authorList>
    </citation>
    <scope>NUCLEOTIDE SEQUENCE [LARGE SCALE GENOMIC DNA]</scope>
    <source>
        <strain evidence="2">cv. PW_Plant_1</strain>
    </source>
</reference>
<proteinExistence type="predicted"/>
<comment type="caution">
    <text evidence="1">The sequence shown here is derived from an EMBL/GenBank/DDBJ whole genome shotgun (WGS) entry which is preliminary data.</text>
</comment>
<accession>A0ACC2C0I9</accession>